<sequence>MAGQLSGKGRTQHGFALILVLWVLSLLTIMAGSFALSMRREATLVAGIKNTAKAAALAESGLAIAEAMLMLPDPKQRWLADGSIYQIDTPGAFTVAGDIGGHIRIQLFAETGKIDMNKAEQKLLESLFQQSPLADDEKAQARLVAAILDWRDADDVVHLEGAEKQEYKDAGLRYQPANKPFQTLDELRLVLGMEEATFKWLQPLVTVYSGQPQVNAQQATPEVLAVLPDADIALLQDYLKNRRDSIVNDLPIPAAPVANAKNAPLGDNEVLTIVCEARMDDDASAVISAIVKKGDGQGSKPFQVLKWQIPVTHNESLFAEAKNELLIKDYAESEFNH</sequence>
<keyword evidence="9 10" id="KW-0472">Membrane</keyword>
<protein>
    <submittedName>
        <fullName evidence="12">General secretion pathway protein GspK</fullName>
    </submittedName>
</protein>
<keyword evidence="4" id="KW-1003">Cell membrane</keyword>
<evidence type="ECO:0000256" key="5">
    <source>
        <dbReference type="ARBA" id="ARBA00022519"/>
    </source>
</evidence>
<keyword evidence="6 10" id="KW-0812">Transmembrane</keyword>
<keyword evidence="5" id="KW-0997">Cell inner membrane</keyword>
<dbReference type="GO" id="GO:0009306">
    <property type="term" value="P:protein secretion"/>
    <property type="evidence" value="ECO:0007669"/>
    <property type="project" value="InterPro"/>
</dbReference>
<feature type="transmembrane region" description="Helical" evidence="10">
    <location>
        <begin position="15"/>
        <end position="36"/>
    </location>
</feature>
<keyword evidence="7" id="KW-0653">Protein transport</keyword>
<evidence type="ECO:0000256" key="2">
    <source>
        <dbReference type="ARBA" id="ARBA00007246"/>
    </source>
</evidence>
<keyword evidence="3" id="KW-0813">Transport</keyword>
<dbReference type="AlphaFoldDB" id="A0A2S5CRR4"/>
<dbReference type="GO" id="GO:0005886">
    <property type="term" value="C:plasma membrane"/>
    <property type="evidence" value="ECO:0007669"/>
    <property type="project" value="UniProtKB-SubCell"/>
</dbReference>
<dbReference type="InterPro" id="IPR038072">
    <property type="entry name" value="GspK_central_sf"/>
</dbReference>
<dbReference type="PANTHER" id="PTHR38831:SF2">
    <property type="entry name" value="TYPE II SECRETION SYSTEM PROTEIN K"/>
    <property type="match status" value="1"/>
</dbReference>
<dbReference type="Proteomes" id="UP000237423">
    <property type="component" value="Unassembled WGS sequence"/>
</dbReference>
<dbReference type="PANTHER" id="PTHR38831">
    <property type="entry name" value="TYPE II SECRETION SYSTEM PROTEIN K"/>
    <property type="match status" value="1"/>
</dbReference>
<name>A0A2S5CRR4_9GAMM</name>
<evidence type="ECO:0000256" key="3">
    <source>
        <dbReference type="ARBA" id="ARBA00022448"/>
    </source>
</evidence>
<dbReference type="Gene3D" id="1.10.40.60">
    <property type="entry name" value="EpsJ-like"/>
    <property type="match status" value="1"/>
</dbReference>
<evidence type="ECO:0000256" key="10">
    <source>
        <dbReference type="SAM" id="Phobius"/>
    </source>
</evidence>
<dbReference type="Pfam" id="PF21687">
    <property type="entry name" value="T2SSK_1st"/>
    <property type="match status" value="1"/>
</dbReference>
<evidence type="ECO:0000256" key="4">
    <source>
        <dbReference type="ARBA" id="ARBA00022475"/>
    </source>
</evidence>
<evidence type="ECO:0000256" key="9">
    <source>
        <dbReference type="ARBA" id="ARBA00023136"/>
    </source>
</evidence>
<evidence type="ECO:0000256" key="6">
    <source>
        <dbReference type="ARBA" id="ARBA00022692"/>
    </source>
</evidence>
<evidence type="ECO:0000256" key="1">
    <source>
        <dbReference type="ARBA" id="ARBA00004533"/>
    </source>
</evidence>
<feature type="domain" description="T2SS protein K first SAM-like" evidence="11">
    <location>
        <begin position="116"/>
        <end position="208"/>
    </location>
</feature>
<dbReference type="RefSeq" id="WP_249027957.1">
    <property type="nucleotide sequence ID" value="NZ_PGFZ01000001.1"/>
</dbReference>
<accession>A0A2S5CRR4</accession>
<dbReference type="SUPFAM" id="SSF158544">
    <property type="entry name" value="GspK insert domain-like"/>
    <property type="match status" value="1"/>
</dbReference>
<evidence type="ECO:0000256" key="7">
    <source>
        <dbReference type="ARBA" id="ARBA00022927"/>
    </source>
</evidence>
<dbReference type="EMBL" id="PGFZ01000001">
    <property type="protein sequence ID" value="POZ53520.1"/>
    <property type="molecule type" value="Genomic_DNA"/>
</dbReference>
<organism evidence="12 13">
    <name type="scientific">Methylovulum psychrotolerans</name>
    <dbReference type="NCBI Taxonomy" id="1704499"/>
    <lineage>
        <taxon>Bacteria</taxon>
        <taxon>Pseudomonadati</taxon>
        <taxon>Pseudomonadota</taxon>
        <taxon>Gammaproteobacteria</taxon>
        <taxon>Methylococcales</taxon>
        <taxon>Methylococcaceae</taxon>
        <taxon>Methylovulum</taxon>
    </lineage>
</organism>
<gene>
    <name evidence="12" type="ORF">AADEFJLK_00547</name>
</gene>
<evidence type="ECO:0000256" key="8">
    <source>
        <dbReference type="ARBA" id="ARBA00022989"/>
    </source>
</evidence>
<evidence type="ECO:0000313" key="12">
    <source>
        <dbReference type="EMBL" id="POZ53520.1"/>
    </source>
</evidence>
<dbReference type="InterPro" id="IPR049031">
    <property type="entry name" value="T2SSK_SAM-like_1st"/>
</dbReference>
<proteinExistence type="inferred from homology"/>
<keyword evidence="8 10" id="KW-1133">Transmembrane helix</keyword>
<evidence type="ECO:0000313" key="13">
    <source>
        <dbReference type="Proteomes" id="UP000237423"/>
    </source>
</evidence>
<reference evidence="12 13" key="1">
    <citation type="submission" date="2017-11" db="EMBL/GenBank/DDBJ databases">
        <title>Draft Genome Sequence of Methylobacter psychrotolerans Sph1T, an Obligate Methanotroph from Low-Temperature Environments.</title>
        <authorList>
            <person name="Oshkin I.Y."/>
            <person name="Miroshnikov K."/>
            <person name="Belova S.E."/>
            <person name="Korzhenkov A."/>
            <person name="Toshchakov S.V."/>
            <person name="Dedysh S.N."/>
        </authorList>
    </citation>
    <scope>NUCLEOTIDE SEQUENCE [LARGE SCALE GENOMIC DNA]</scope>
    <source>
        <strain evidence="12 13">Sph1</strain>
    </source>
</reference>
<comment type="subcellular location">
    <subcellularLocation>
        <location evidence="1">Cell inner membrane</location>
    </subcellularLocation>
</comment>
<evidence type="ECO:0000259" key="11">
    <source>
        <dbReference type="Pfam" id="PF21687"/>
    </source>
</evidence>
<dbReference type="InterPro" id="IPR005628">
    <property type="entry name" value="GspK"/>
</dbReference>
<comment type="similarity">
    <text evidence="2">Belongs to the GSP K family.</text>
</comment>
<comment type="caution">
    <text evidence="12">The sequence shown here is derived from an EMBL/GenBank/DDBJ whole genome shotgun (WGS) entry which is preliminary data.</text>
</comment>